<gene>
    <name evidence="4" type="ORF">HGP28_06270</name>
</gene>
<dbReference type="Proteomes" id="UP000535589">
    <property type="component" value="Unassembled WGS sequence"/>
</dbReference>
<dbReference type="InterPro" id="IPR005243">
    <property type="entry name" value="THIRX-like_proc"/>
</dbReference>
<dbReference type="PIRSF" id="PIRSF037031">
    <property type="entry name" value="Redox_disulphide_2"/>
    <property type="match status" value="1"/>
</dbReference>
<evidence type="ECO:0000313" key="4">
    <source>
        <dbReference type="EMBL" id="NLS12505.1"/>
    </source>
</evidence>
<reference evidence="4 5" key="1">
    <citation type="submission" date="2020-04" db="EMBL/GenBank/DDBJ databases">
        <title>Vibrio sp. SM6, a novel species isolated from seawater.</title>
        <authorList>
            <person name="Wang X."/>
        </authorList>
    </citation>
    <scope>NUCLEOTIDE SEQUENCE [LARGE SCALE GENOMIC DNA]</scope>
    <source>
        <strain evidence="4 5">SM6</strain>
    </source>
</reference>
<evidence type="ECO:0000256" key="1">
    <source>
        <dbReference type="PIRSR" id="PIRSR037031-50"/>
    </source>
</evidence>
<dbReference type="Pfam" id="PF13192">
    <property type="entry name" value="Thioredoxin_3"/>
    <property type="match status" value="1"/>
</dbReference>
<dbReference type="Gene3D" id="3.40.30.10">
    <property type="entry name" value="Glutaredoxin"/>
    <property type="match status" value="1"/>
</dbReference>
<feature type="domain" description="Thioredoxin-like fold" evidence="3">
    <location>
        <begin position="3"/>
        <end position="76"/>
    </location>
</feature>
<feature type="disulfide bond" description="Redox-active" evidence="2">
    <location>
        <begin position="11"/>
        <end position="14"/>
    </location>
</feature>
<sequence length="83" mass="8700">MKTIEVYGTGCKNCVVTAERISEVANELGLSIEVRKVTALEHIMAAGIMSTPGVGVNGQVKHTGSVPSMEQIRAILTADSQTA</sequence>
<keyword evidence="2" id="KW-0676">Redox-active center</keyword>
<dbReference type="PANTHER" id="PTHR36450:SF1">
    <property type="entry name" value="THIOREDOXIN"/>
    <property type="match status" value="1"/>
</dbReference>
<name>A0A7X8YGG0_9VIBR</name>
<protein>
    <submittedName>
        <fullName evidence="4">Thioredoxin family protein</fullName>
    </submittedName>
</protein>
<evidence type="ECO:0000256" key="2">
    <source>
        <dbReference type="PIRSR" id="PIRSR037031-51"/>
    </source>
</evidence>
<keyword evidence="5" id="KW-1185">Reference proteome</keyword>
<dbReference type="EMBL" id="JABAIK010000005">
    <property type="protein sequence ID" value="NLS12505.1"/>
    <property type="molecule type" value="Genomic_DNA"/>
</dbReference>
<comment type="caution">
    <text evidence="4">The sequence shown here is derived from an EMBL/GenBank/DDBJ whole genome shotgun (WGS) entry which is preliminary data.</text>
</comment>
<dbReference type="RefSeq" id="WP_168835606.1">
    <property type="nucleotide sequence ID" value="NZ_JABAIK010000005.1"/>
</dbReference>
<evidence type="ECO:0000259" key="3">
    <source>
        <dbReference type="Pfam" id="PF13192"/>
    </source>
</evidence>
<proteinExistence type="predicted"/>
<accession>A0A7X8YGG0</accession>
<keyword evidence="2" id="KW-1015">Disulfide bond</keyword>
<feature type="active site" description="Nucleophile" evidence="1">
    <location>
        <position position="14"/>
    </location>
</feature>
<dbReference type="InterPro" id="IPR012336">
    <property type="entry name" value="Thioredoxin-like_fold"/>
</dbReference>
<dbReference type="SUPFAM" id="SSF52833">
    <property type="entry name" value="Thioredoxin-like"/>
    <property type="match status" value="1"/>
</dbReference>
<feature type="active site" description="Nucleophile" evidence="1">
    <location>
        <position position="11"/>
    </location>
</feature>
<dbReference type="AlphaFoldDB" id="A0A7X8YGG0"/>
<dbReference type="NCBIfam" id="TIGR00412">
    <property type="entry name" value="redox_disulf_2"/>
    <property type="match status" value="1"/>
</dbReference>
<dbReference type="PANTHER" id="PTHR36450">
    <property type="entry name" value="THIOREDOXIN"/>
    <property type="match status" value="1"/>
</dbReference>
<dbReference type="InterPro" id="IPR036249">
    <property type="entry name" value="Thioredoxin-like_sf"/>
</dbReference>
<organism evidence="4 5">
    <name type="scientific">Vibrio agarilyticus</name>
    <dbReference type="NCBI Taxonomy" id="2726741"/>
    <lineage>
        <taxon>Bacteria</taxon>
        <taxon>Pseudomonadati</taxon>
        <taxon>Pseudomonadota</taxon>
        <taxon>Gammaproteobacteria</taxon>
        <taxon>Vibrionales</taxon>
        <taxon>Vibrionaceae</taxon>
        <taxon>Vibrio</taxon>
    </lineage>
</organism>
<evidence type="ECO:0000313" key="5">
    <source>
        <dbReference type="Proteomes" id="UP000535589"/>
    </source>
</evidence>